<dbReference type="STRING" id="6832.A0A553NF60"/>
<keyword evidence="9" id="KW-1185">Reference proteome</keyword>
<comment type="subcellular location">
    <subcellularLocation>
        <location evidence="1">Membrane</location>
    </subcellularLocation>
</comment>
<dbReference type="PROSITE" id="PS50262">
    <property type="entry name" value="G_PROTEIN_RECEP_F1_2"/>
    <property type="match status" value="1"/>
</dbReference>
<gene>
    <name evidence="8" type="ORF">TCAL_13669</name>
</gene>
<comment type="caution">
    <text evidence="8">The sequence shown here is derived from an EMBL/GenBank/DDBJ whole genome shotgun (WGS) entry which is preliminary data.</text>
</comment>
<evidence type="ECO:0000256" key="3">
    <source>
        <dbReference type="ARBA" id="ARBA00022692"/>
    </source>
</evidence>
<accession>A0A553NF60</accession>
<feature type="transmembrane region" description="Helical" evidence="6">
    <location>
        <begin position="300"/>
        <end position="317"/>
    </location>
</feature>
<name>A0A553NF60_TIGCA</name>
<keyword evidence="4 6" id="KW-1133">Transmembrane helix</keyword>
<evidence type="ECO:0000256" key="6">
    <source>
        <dbReference type="SAM" id="Phobius"/>
    </source>
</evidence>
<feature type="transmembrane region" description="Helical" evidence="6">
    <location>
        <begin position="259"/>
        <end position="280"/>
    </location>
</feature>
<dbReference type="PRINTS" id="PR00237">
    <property type="entry name" value="GPCRRHODOPSN"/>
</dbReference>
<evidence type="ECO:0000259" key="7">
    <source>
        <dbReference type="PROSITE" id="PS50262"/>
    </source>
</evidence>
<dbReference type="InterPro" id="IPR017452">
    <property type="entry name" value="GPCR_Rhodpsn_7TM"/>
</dbReference>
<dbReference type="SUPFAM" id="SSF81321">
    <property type="entry name" value="Family A G protein-coupled receptor-like"/>
    <property type="match status" value="1"/>
</dbReference>
<keyword evidence="5 6" id="KW-0472">Membrane</keyword>
<evidence type="ECO:0000256" key="5">
    <source>
        <dbReference type="ARBA" id="ARBA00023136"/>
    </source>
</evidence>
<organism evidence="8 9">
    <name type="scientific">Tigriopus californicus</name>
    <name type="common">Marine copepod</name>
    <dbReference type="NCBI Taxonomy" id="6832"/>
    <lineage>
        <taxon>Eukaryota</taxon>
        <taxon>Metazoa</taxon>
        <taxon>Ecdysozoa</taxon>
        <taxon>Arthropoda</taxon>
        <taxon>Crustacea</taxon>
        <taxon>Multicrustacea</taxon>
        <taxon>Hexanauplia</taxon>
        <taxon>Copepoda</taxon>
        <taxon>Harpacticoida</taxon>
        <taxon>Harpacticidae</taxon>
        <taxon>Tigriopus</taxon>
    </lineage>
</organism>
<evidence type="ECO:0000256" key="2">
    <source>
        <dbReference type="ARBA" id="ARBA00010663"/>
    </source>
</evidence>
<protein>
    <recommendedName>
        <fullName evidence="7">G-protein coupled receptors family 1 profile domain-containing protein</fullName>
    </recommendedName>
</protein>
<dbReference type="CDD" id="cd14978">
    <property type="entry name" value="7tmA_FMRFamide_R-like"/>
    <property type="match status" value="1"/>
</dbReference>
<dbReference type="PANTHER" id="PTHR46641">
    <property type="entry name" value="FMRFAMIDE RECEPTOR-RELATED"/>
    <property type="match status" value="1"/>
</dbReference>
<sequence length="428" mass="49432">MENLSSSTNVSMYEDDILEEPHISLLTFEFIVHGLLILFIGFCGIIGNILCLLVLCQRQMRNSINCLLIGLAVIDISLIVSAWLMFSLPAFQIYFERRLLTKVVDVYQYSTPFVYPLGMIAQTASVYLTVLITLERYFVVCLPLKSRSLCTYGRARRCVVVIMVCSCLYNVPRFFEYKFETFQVIMPNRHNVTLTFLQSTMLRDNSLYISIYMTWLYMIFMYVVPFSFLFVLNSKIAWEIRSARKKRSQMTIAQQAEEGLAIMLLVIVCTFMLCNAPAMVSNIMEALQFQAVKLTQVSNLLIVINSSVNIIVYVIFCKKFRIILSQKLCRQPRVSRVLNPLLRDENCAANPQYHNRVIVRRNRRQVRIPTSQSLPLVEVIDVNDRAERDALLRDPRKTVVLIQGHLDKMLPTGHHSIYPPRNRGSSFQ</sequence>
<dbReference type="PANTHER" id="PTHR46641:SF2">
    <property type="entry name" value="FMRFAMIDE RECEPTOR"/>
    <property type="match status" value="1"/>
</dbReference>
<dbReference type="GO" id="GO:0016020">
    <property type="term" value="C:membrane"/>
    <property type="evidence" value="ECO:0007669"/>
    <property type="project" value="UniProtKB-SubCell"/>
</dbReference>
<evidence type="ECO:0000313" key="9">
    <source>
        <dbReference type="Proteomes" id="UP000318571"/>
    </source>
</evidence>
<feature type="transmembrane region" description="Helical" evidence="6">
    <location>
        <begin position="215"/>
        <end position="238"/>
    </location>
</feature>
<reference evidence="8 9" key="1">
    <citation type="journal article" date="2018" name="Nat. Ecol. Evol.">
        <title>Genomic signatures of mitonuclear coevolution across populations of Tigriopus californicus.</title>
        <authorList>
            <person name="Barreto F.S."/>
            <person name="Watson E.T."/>
            <person name="Lima T.G."/>
            <person name="Willett C.S."/>
            <person name="Edmands S."/>
            <person name="Li W."/>
            <person name="Burton R.S."/>
        </authorList>
    </citation>
    <scope>NUCLEOTIDE SEQUENCE [LARGE SCALE GENOMIC DNA]</scope>
    <source>
        <strain evidence="8 9">San Diego</strain>
    </source>
</reference>
<feature type="transmembrane region" description="Helical" evidence="6">
    <location>
        <begin position="155"/>
        <end position="172"/>
    </location>
</feature>
<dbReference type="Gene3D" id="1.20.1070.10">
    <property type="entry name" value="Rhodopsin 7-helix transmembrane proteins"/>
    <property type="match status" value="1"/>
</dbReference>
<dbReference type="OMA" id="MFPIGMI"/>
<evidence type="ECO:0000256" key="1">
    <source>
        <dbReference type="ARBA" id="ARBA00004370"/>
    </source>
</evidence>
<dbReference type="GO" id="GO:0004930">
    <property type="term" value="F:G protein-coupled receptor activity"/>
    <property type="evidence" value="ECO:0007669"/>
    <property type="project" value="InterPro"/>
</dbReference>
<dbReference type="EMBL" id="VCGU01000458">
    <property type="protein sequence ID" value="TRY64045.1"/>
    <property type="molecule type" value="Genomic_DNA"/>
</dbReference>
<comment type="similarity">
    <text evidence="2">Belongs to the G-protein coupled receptor 1 family.</text>
</comment>
<feature type="transmembrane region" description="Helical" evidence="6">
    <location>
        <begin position="67"/>
        <end position="93"/>
    </location>
</feature>
<proteinExistence type="inferred from homology"/>
<feature type="transmembrane region" description="Helical" evidence="6">
    <location>
        <begin position="30"/>
        <end position="55"/>
    </location>
</feature>
<dbReference type="Proteomes" id="UP000318571">
    <property type="component" value="Chromosome 10"/>
</dbReference>
<feature type="transmembrane region" description="Helical" evidence="6">
    <location>
        <begin position="113"/>
        <end position="134"/>
    </location>
</feature>
<evidence type="ECO:0000256" key="4">
    <source>
        <dbReference type="ARBA" id="ARBA00022989"/>
    </source>
</evidence>
<dbReference type="Pfam" id="PF00001">
    <property type="entry name" value="7tm_1"/>
    <property type="match status" value="1"/>
</dbReference>
<dbReference type="InterPro" id="IPR052954">
    <property type="entry name" value="GPCR-Ligand_Int"/>
</dbReference>
<dbReference type="AlphaFoldDB" id="A0A553NF60"/>
<evidence type="ECO:0000313" key="8">
    <source>
        <dbReference type="EMBL" id="TRY64045.1"/>
    </source>
</evidence>
<feature type="domain" description="G-protein coupled receptors family 1 profile" evidence="7">
    <location>
        <begin position="47"/>
        <end position="313"/>
    </location>
</feature>
<keyword evidence="3 6" id="KW-0812">Transmembrane</keyword>
<dbReference type="InterPro" id="IPR000276">
    <property type="entry name" value="GPCR_Rhodpsn"/>
</dbReference>